<dbReference type="Pfam" id="PF01323">
    <property type="entry name" value="DSBA"/>
    <property type="match status" value="1"/>
</dbReference>
<feature type="signal peptide" evidence="6">
    <location>
        <begin position="1"/>
        <end position="22"/>
    </location>
</feature>
<dbReference type="PANTHER" id="PTHR35891:SF3">
    <property type="entry name" value="THIOL:DISULFIDE INTERCHANGE PROTEIN DSBL"/>
    <property type="match status" value="1"/>
</dbReference>
<evidence type="ECO:0000256" key="3">
    <source>
        <dbReference type="ARBA" id="ARBA00022729"/>
    </source>
</evidence>
<gene>
    <name evidence="8" type="ORF">SHALO_0034</name>
</gene>
<dbReference type="STRING" id="1193502.SHALO_0034"/>
<dbReference type="PANTHER" id="PTHR35891">
    <property type="entry name" value="THIOL:DISULFIDE INTERCHANGE PROTEIN DSBA"/>
    <property type="match status" value="1"/>
</dbReference>
<keyword evidence="9" id="KW-1185">Reference proteome</keyword>
<evidence type="ECO:0000313" key="8">
    <source>
        <dbReference type="EMBL" id="AOO63836.1"/>
    </source>
</evidence>
<dbReference type="PATRIC" id="fig|1193502.14.peg.35"/>
<evidence type="ECO:0000256" key="1">
    <source>
        <dbReference type="ARBA" id="ARBA00005791"/>
    </source>
</evidence>
<evidence type="ECO:0000256" key="6">
    <source>
        <dbReference type="SAM" id="SignalP"/>
    </source>
</evidence>
<dbReference type="GO" id="GO:0016491">
    <property type="term" value="F:oxidoreductase activity"/>
    <property type="evidence" value="ECO:0007669"/>
    <property type="project" value="InterPro"/>
</dbReference>
<feature type="domain" description="DSBA-like thioredoxin" evidence="7">
    <location>
        <begin position="46"/>
        <end position="199"/>
    </location>
</feature>
<name>A0A1D7TFS0_9BACT</name>
<comment type="similarity">
    <text evidence="1">Belongs to the thioredoxin family. DsbA subfamily.</text>
</comment>
<keyword evidence="5" id="KW-0676">Redox-active center</keyword>
<evidence type="ECO:0000313" key="9">
    <source>
        <dbReference type="Proteomes" id="UP000094609"/>
    </source>
</evidence>
<dbReference type="CDD" id="cd03019">
    <property type="entry name" value="DsbA_DsbA"/>
    <property type="match status" value="1"/>
</dbReference>
<dbReference type="PROSITE" id="PS51257">
    <property type="entry name" value="PROKAR_LIPOPROTEIN"/>
    <property type="match status" value="1"/>
</dbReference>
<feature type="chain" id="PRO_5009099388" description="Thiol:disulfide interchange protein DsbA" evidence="6">
    <location>
        <begin position="23"/>
        <end position="219"/>
    </location>
</feature>
<proteinExistence type="inferred from homology"/>
<dbReference type="SUPFAM" id="SSF52833">
    <property type="entry name" value="Thioredoxin-like"/>
    <property type="match status" value="1"/>
</dbReference>
<dbReference type="Proteomes" id="UP000094609">
    <property type="component" value="Chromosome"/>
</dbReference>
<dbReference type="PIRSF" id="PIRSF001488">
    <property type="entry name" value="Tdi_protein"/>
    <property type="match status" value="1"/>
</dbReference>
<dbReference type="InterPro" id="IPR023205">
    <property type="entry name" value="DsbA/DsbL"/>
</dbReference>
<keyword evidence="4" id="KW-1015">Disulfide bond</keyword>
<sequence length="219" mass="24355">MGFKLPRSLAKGLALSLLVATACFGFTEGTDYVKLEKPIANADKTLIKVFSYDCPFCYKYDKAVTPVIVPKLPEGVTFRPFHLKTKGKYGETASQLFATLLVKDQDNGLKSAFDEKSQFKKAKMAYYNAYHDKKEHWDAGAESFLETGLKASGLSKAEFDTAKEDPRVKALLAEWEQSYEVAKIQGVPAFVVNGKYLIKTASITSPDNMVELIKELLTK</sequence>
<dbReference type="InterPro" id="IPR001853">
    <property type="entry name" value="DSBA-like_thioredoxin_dom"/>
</dbReference>
<dbReference type="RefSeq" id="WP_069476846.1">
    <property type="nucleotide sequence ID" value="NZ_CP017111.1"/>
</dbReference>
<reference evidence="9" key="1">
    <citation type="submission" date="2016-08" db="EMBL/GenBank/DDBJ databases">
        <title>Complete genome sequence of the organohalide-respiring Epsilonproteobacterium Sulfurospirillum halorespirans.</title>
        <authorList>
            <person name="Goris T."/>
            <person name="Zimmermann J."/>
            <person name="Schenz B."/>
            <person name="Lemos M."/>
            <person name="Hackermueller J."/>
            <person name="Diekert G."/>
        </authorList>
    </citation>
    <scope>NUCLEOTIDE SEQUENCE [LARGE SCALE GENOMIC DNA]</scope>
    <source>
        <strain>DSM 13726</strain>
        <strain evidence="9">PCE-M2</strain>
    </source>
</reference>
<dbReference type="EMBL" id="CP017111">
    <property type="protein sequence ID" value="AOO63836.1"/>
    <property type="molecule type" value="Genomic_DNA"/>
</dbReference>
<dbReference type="Gene3D" id="3.40.30.10">
    <property type="entry name" value="Glutaredoxin"/>
    <property type="match status" value="1"/>
</dbReference>
<protein>
    <recommendedName>
        <fullName evidence="2">Thiol:disulfide interchange protein DsbA</fullName>
    </recommendedName>
</protein>
<organism evidence="8 9">
    <name type="scientific">Sulfurospirillum halorespirans DSM 13726</name>
    <dbReference type="NCBI Taxonomy" id="1193502"/>
    <lineage>
        <taxon>Bacteria</taxon>
        <taxon>Pseudomonadati</taxon>
        <taxon>Campylobacterota</taxon>
        <taxon>Epsilonproteobacteria</taxon>
        <taxon>Campylobacterales</taxon>
        <taxon>Sulfurospirillaceae</taxon>
        <taxon>Sulfurospirillum</taxon>
    </lineage>
</organism>
<dbReference type="AlphaFoldDB" id="A0A1D7TFS0"/>
<keyword evidence="3 6" id="KW-0732">Signal</keyword>
<evidence type="ECO:0000256" key="5">
    <source>
        <dbReference type="ARBA" id="ARBA00023284"/>
    </source>
</evidence>
<accession>A0A1D7TFS0</accession>
<evidence type="ECO:0000259" key="7">
    <source>
        <dbReference type="Pfam" id="PF01323"/>
    </source>
</evidence>
<dbReference type="InterPro" id="IPR036249">
    <property type="entry name" value="Thioredoxin-like_sf"/>
</dbReference>
<dbReference type="InterPro" id="IPR050824">
    <property type="entry name" value="Thiol_disulfide_DsbA"/>
</dbReference>
<evidence type="ECO:0000256" key="2">
    <source>
        <dbReference type="ARBA" id="ARBA00013831"/>
    </source>
</evidence>
<evidence type="ECO:0000256" key="4">
    <source>
        <dbReference type="ARBA" id="ARBA00023157"/>
    </source>
</evidence>
<dbReference type="KEGG" id="shal:SHALO_0034"/>